<sequence length="118" mass="11567">MLDWNPEAPLIEAVDAARLAGAVVVVVGVDRRVVATGMVGTVGSVVPGVAANGDTSGVGIVAQEPTPRLAISEEPSGMPTLGLPPGVVAAVDVGVDGDAASPFESALHIPVTPTVPVA</sequence>
<organism evidence="1 2">
    <name type="scientific">Bradyrhizobium erythrophlei</name>
    <dbReference type="NCBI Taxonomy" id="1437360"/>
    <lineage>
        <taxon>Bacteria</taxon>
        <taxon>Pseudomonadati</taxon>
        <taxon>Pseudomonadota</taxon>
        <taxon>Alphaproteobacteria</taxon>
        <taxon>Hyphomicrobiales</taxon>
        <taxon>Nitrobacteraceae</taxon>
        <taxon>Bradyrhizobium</taxon>
    </lineage>
</organism>
<dbReference type="EMBL" id="LT670849">
    <property type="protein sequence ID" value="SHN68902.1"/>
    <property type="molecule type" value="Genomic_DNA"/>
</dbReference>
<accession>A0A1M7TDV2</accession>
<reference evidence="2" key="1">
    <citation type="submission" date="2016-11" db="EMBL/GenBank/DDBJ databases">
        <authorList>
            <person name="Varghese N."/>
            <person name="Submissions S."/>
        </authorList>
    </citation>
    <scope>NUCLEOTIDE SEQUENCE [LARGE SCALE GENOMIC DNA]</scope>
    <source>
        <strain evidence="2">GAS401</strain>
    </source>
</reference>
<dbReference type="Proteomes" id="UP000184096">
    <property type="component" value="Chromosome I"/>
</dbReference>
<keyword evidence="2" id="KW-1185">Reference proteome</keyword>
<protein>
    <submittedName>
        <fullName evidence="1">Uncharacterized protein</fullName>
    </submittedName>
</protein>
<gene>
    <name evidence="1" type="ORF">SAMN05444170_1458</name>
</gene>
<proteinExistence type="predicted"/>
<evidence type="ECO:0000313" key="1">
    <source>
        <dbReference type="EMBL" id="SHN68902.1"/>
    </source>
</evidence>
<evidence type="ECO:0000313" key="2">
    <source>
        <dbReference type="Proteomes" id="UP000184096"/>
    </source>
</evidence>
<name>A0A1M7TDV2_9BRAD</name>
<dbReference type="AlphaFoldDB" id="A0A1M7TDV2"/>